<evidence type="ECO:0000313" key="2">
    <source>
        <dbReference type="EMBL" id="MCD7449558.1"/>
    </source>
</evidence>
<dbReference type="EMBL" id="JACEIK010000102">
    <property type="protein sequence ID" value="MCD7449558.1"/>
    <property type="molecule type" value="Genomic_DNA"/>
</dbReference>
<organism evidence="2 3">
    <name type="scientific">Datura stramonium</name>
    <name type="common">Jimsonweed</name>
    <name type="synonym">Common thornapple</name>
    <dbReference type="NCBI Taxonomy" id="4076"/>
    <lineage>
        <taxon>Eukaryota</taxon>
        <taxon>Viridiplantae</taxon>
        <taxon>Streptophyta</taxon>
        <taxon>Embryophyta</taxon>
        <taxon>Tracheophyta</taxon>
        <taxon>Spermatophyta</taxon>
        <taxon>Magnoliopsida</taxon>
        <taxon>eudicotyledons</taxon>
        <taxon>Gunneridae</taxon>
        <taxon>Pentapetalae</taxon>
        <taxon>asterids</taxon>
        <taxon>lamiids</taxon>
        <taxon>Solanales</taxon>
        <taxon>Solanaceae</taxon>
        <taxon>Solanoideae</taxon>
        <taxon>Datureae</taxon>
        <taxon>Datura</taxon>
    </lineage>
</organism>
<proteinExistence type="predicted"/>
<keyword evidence="3" id="KW-1185">Reference proteome</keyword>
<name>A0ABS8RSA1_DATST</name>
<comment type="caution">
    <text evidence="2">The sequence shown here is derived from an EMBL/GenBank/DDBJ whole genome shotgun (WGS) entry which is preliminary data.</text>
</comment>
<gene>
    <name evidence="2" type="ORF">HAX54_000621</name>
</gene>
<reference evidence="2 3" key="1">
    <citation type="journal article" date="2021" name="BMC Genomics">
        <title>Datura genome reveals duplications of psychoactive alkaloid biosynthetic genes and high mutation rate following tissue culture.</title>
        <authorList>
            <person name="Rajewski A."/>
            <person name="Carter-House D."/>
            <person name="Stajich J."/>
            <person name="Litt A."/>
        </authorList>
    </citation>
    <scope>NUCLEOTIDE SEQUENCE [LARGE SCALE GENOMIC DNA]</scope>
    <source>
        <strain evidence="2">AR-01</strain>
    </source>
</reference>
<evidence type="ECO:0000313" key="3">
    <source>
        <dbReference type="Proteomes" id="UP000823775"/>
    </source>
</evidence>
<feature type="region of interest" description="Disordered" evidence="1">
    <location>
        <begin position="232"/>
        <end position="251"/>
    </location>
</feature>
<feature type="compositionally biased region" description="Polar residues" evidence="1">
    <location>
        <begin position="232"/>
        <end position="241"/>
    </location>
</feature>
<sequence length="289" mass="32148">MEEQLNSFVENVKRLIDNVTKLEEEKALFCNWEKRAEEGMQIMNLLASADKCKLTFRMYKWIEELKPSAYQRLVRIEHLLGNLSACEVGDCNKNNLESFSGSPGSSSLFVVTAIREMACVSNSCCVKKFNISSPDKTRVLKESSTSFDKSMDMLIKRNRGRRCLSEDGLGSSFVKDPELCINAVLQSRSLKCTSPLDCLIECLLGYVCNNLDSTKEEQFPNGAHIGCESTGNGCDSQSGGSRQARPKVSTKKNLANCRNSQTLAYMPSSCISAHVNSDGSKKERKIVFQ</sequence>
<evidence type="ECO:0000256" key="1">
    <source>
        <dbReference type="SAM" id="MobiDB-lite"/>
    </source>
</evidence>
<protein>
    <submittedName>
        <fullName evidence="2">Uncharacterized protein</fullName>
    </submittedName>
</protein>
<dbReference type="Proteomes" id="UP000823775">
    <property type="component" value="Unassembled WGS sequence"/>
</dbReference>
<accession>A0ABS8RSA1</accession>